<dbReference type="GO" id="GO:0051301">
    <property type="term" value="P:cell division"/>
    <property type="evidence" value="ECO:0007669"/>
    <property type="project" value="UniProtKB-KW"/>
</dbReference>
<keyword evidence="10" id="KW-0131">Cell cycle</keyword>
<dbReference type="GO" id="GO:0000796">
    <property type="term" value="C:condensin complex"/>
    <property type="evidence" value="ECO:0007669"/>
    <property type="project" value="TreeGrafter"/>
</dbReference>
<proteinExistence type="inferred from homology"/>
<dbReference type="GO" id="GO:0005634">
    <property type="term" value="C:nucleus"/>
    <property type="evidence" value="ECO:0007669"/>
    <property type="project" value="UniProtKB-SubCell"/>
</dbReference>
<dbReference type="InterPro" id="IPR027417">
    <property type="entry name" value="P-loop_NTPase"/>
</dbReference>
<feature type="domain" description="SMC hinge" evidence="14">
    <location>
        <begin position="579"/>
        <end position="695"/>
    </location>
</feature>
<dbReference type="SUPFAM" id="SSF52540">
    <property type="entry name" value="P-loop containing nucleoside triphosphate hydrolases"/>
    <property type="match status" value="1"/>
</dbReference>
<gene>
    <name evidence="15" type="ORF">FCC1311_051222</name>
</gene>
<dbReference type="GO" id="GO:0016887">
    <property type="term" value="F:ATP hydrolysis activity"/>
    <property type="evidence" value="ECO:0007669"/>
    <property type="project" value="InterPro"/>
</dbReference>
<dbReference type="OrthoDB" id="5575062at2759"/>
<evidence type="ECO:0000256" key="4">
    <source>
        <dbReference type="ARBA" id="ARBA00022741"/>
    </source>
</evidence>
<reference evidence="15 16" key="1">
    <citation type="submission" date="2017-12" db="EMBL/GenBank/DDBJ databases">
        <title>Sequencing, de novo assembly and annotation of complete genome of a new Thraustochytrid species, strain FCC1311.</title>
        <authorList>
            <person name="Sedici K."/>
            <person name="Godart F."/>
            <person name="Aiese Cigliano R."/>
            <person name="Sanseverino W."/>
            <person name="Barakat M."/>
            <person name="Ortet P."/>
            <person name="Marechal E."/>
            <person name="Cagnac O."/>
            <person name="Amato A."/>
        </authorList>
    </citation>
    <scope>NUCLEOTIDE SEQUENCE [LARGE SCALE GENOMIC DNA]</scope>
</reference>
<dbReference type="Gene3D" id="3.40.50.300">
    <property type="entry name" value="P-loop containing nucleotide triphosphate hydrolases"/>
    <property type="match status" value="2"/>
</dbReference>
<dbReference type="InterPro" id="IPR010935">
    <property type="entry name" value="SMC_hinge"/>
</dbReference>
<dbReference type="GO" id="GO:0007076">
    <property type="term" value="P:mitotic chromosome condensation"/>
    <property type="evidence" value="ECO:0007669"/>
    <property type="project" value="TreeGrafter"/>
</dbReference>
<evidence type="ECO:0000256" key="13">
    <source>
        <dbReference type="SAM" id="MobiDB-lite"/>
    </source>
</evidence>
<feature type="coiled-coil region" evidence="12">
    <location>
        <begin position="221"/>
        <end position="446"/>
    </location>
</feature>
<feature type="coiled-coil region" evidence="12">
    <location>
        <begin position="1144"/>
        <end position="1207"/>
    </location>
</feature>
<evidence type="ECO:0000259" key="14">
    <source>
        <dbReference type="SMART" id="SM00968"/>
    </source>
</evidence>
<dbReference type="FunFam" id="3.40.50.300:FF:000481">
    <property type="entry name" value="Structural maintenance of chromosomes 4"/>
    <property type="match status" value="1"/>
</dbReference>
<feature type="region of interest" description="Disordered" evidence="13">
    <location>
        <begin position="1042"/>
        <end position="1133"/>
    </location>
</feature>
<dbReference type="SUPFAM" id="SSF75553">
    <property type="entry name" value="Smc hinge domain"/>
    <property type="match status" value="1"/>
</dbReference>
<keyword evidence="7 12" id="KW-0175">Coiled coil</keyword>
<feature type="region of interest" description="Disordered" evidence="13">
    <location>
        <begin position="1370"/>
        <end position="1404"/>
    </location>
</feature>
<sequence>MGPTQDDAHEQAAGGEADVGETGGIKVHDSPFPGSRLMIREMILENFKSYAGVKRIGPFHKCFSAVVGPNGSGKSNVIDAMLFVFGKRAKKLRLNKVSELIHNSTAHPDCEYAKVTVCFQNIKDREFRDEDDDEGFDVVPGSLLEVSRVADRNNKSDYYVDGKKKSFSEVAELLQTRGIDLHNNRFLILQGEVEQISLMKPKAQSPHEEGLLEYLEEIIGSNKYLEAIEEATKSVEELTQSRTEKLGRVKVVEKEKESLEDAKNEAEEFLKKEAQLMQKRSILIQVKLAQAREAQATLLEKREKLAARLKEEEESASAATTESAAIEEAVAALRAEHKELSTALKKSQKEFAEMERKDIMFRENLKDAQAQTKDLEAAVAKLEKARKKHIAAAEKAAQETVPQLEKAAADLLEERKATEAKLEALFESLQGETSNLRADLEAKQKNLAPLSEEVAAAKSKLDVATTEIDLLQEGTRSNKAQLEQARERVQELQAAVASRPQEIKQAETDLKKAERDLDETRAGLEEASRKESDLESKVSAARAKTEGAKAQLAQSAGRGVLLGSLAEAKADKRSPIHRAGLHGRLGDLGSIDPKYDVAVSTACGGLEFLVTDHTRGAEACVEFLRKRNLGRATFAILEKLEHLRAKMDRKIETPEGVPRLFDLVRTRDDRFRPAFYFAMRDTLVAKDLDQAVRIAYKGNKCVWRVVTLQGQVIDTSGTMSGGGRKTKRGAMKLASDASETKAAQRGGQESEEGEDDEIGLVTQDKVDELERNTESLVNELKEVRKEKARLSSERVRLEKLVARLGGMIPKMRLEIDELAKQEQVLHETIADLEPRCELSAEDAARLAKLQKEAGALQKAYDKAHKKLAALEEETSALHQQISDLGGPKEKSFRKRLADIEKALATNRKALTKATNEVSSSEAKAEKAVKAIEEAKAEQEANTTRVAELKAEAKAVEDSALVVLQAFESTKTDEKAKREELDVLLAKLAEHKAKYNKVEKLRVEMRGQLSQYDDHDIPRRQASLDKLEADLKDLQERFAAIAKEREPLAPAPAQAQTTGDADADVMDEDEGESEGDDENVQKKSKHDDDKAPEGEQQNDAAADDDENDDGDEEDGDEDEEATAEAASPSLTMQILSPEQLADLDMDRLAVEIDALMSDVANLKKVVNLSAIQEYRARETEYNSRVNDLDAATKERDGAREACEVLRKKRLTEFMAGFSQITLKLKEMYQMITLGGDAELELVDSCDPFSEGLELSVRPPKKSWKVTANLSGGEKTLSSLALVFALHHYKPTPLYVMDEIDAALDFKNVSIIGNYIKERTRNAQFIVISLRNNMFELADRLVGIYKTHDATKSITINPAKIVRAAKLAAAEAQQKKQQQRKANGKGSGPALEDRPPLAVVETNTQQ</sequence>
<keyword evidence="4" id="KW-0547">Nucleotide-binding</keyword>
<keyword evidence="5" id="KW-0498">Mitosis</keyword>
<name>A0A2R5GKU7_9STRA</name>
<feature type="compositionally biased region" description="Acidic residues" evidence="13">
    <location>
        <begin position="1060"/>
        <end position="1077"/>
    </location>
</feature>
<keyword evidence="6" id="KW-0067">ATP-binding</keyword>
<comment type="subcellular location">
    <subcellularLocation>
        <location evidence="1 11">Nucleus</location>
    </subcellularLocation>
</comment>
<dbReference type="InParanoid" id="A0A2R5GKU7"/>
<evidence type="ECO:0000256" key="2">
    <source>
        <dbReference type="ARBA" id="ARBA00006005"/>
    </source>
</evidence>
<dbReference type="EMBL" id="BEYU01000049">
    <property type="protein sequence ID" value="GBG28901.1"/>
    <property type="molecule type" value="Genomic_DNA"/>
</dbReference>
<feature type="compositionally biased region" description="Basic and acidic residues" evidence="13">
    <location>
        <begin position="1078"/>
        <end position="1092"/>
    </location>
</feature>
<evidence type="ECO:0000256" key="3">
    <source>
        <dbReference type="ARBA" id="ARBA00022618"/>
    </source>
</evidence>
<evidence type="ECO:0000256" key="10">
    <source>
        <dbReference type="ARBA" id="ARBA00023306"/>
    </source>
</evidence>
<dbReference type="FunFam" id="3.40.50.300:FF:000585">
    <property type="entry name" value="Structural maintenance of chromosomes 4"/>
    <property type="match status" value="1"/>
</dbReference>
<evidence type="ECO:0000256" key="6">
    <source>
        <dbReference type="ARBA" id="ARBA00022840"/>
    </source>
</evidence>
<dbReference type="PIRSF" id="PIRSF005719">
    <property type="entry name" value="SMC"/>
    <property type="match status" value="1"/>
</dbReference>
<evidence type="ECO:0000256" key="12">
    <source>
        <dbReference type="SAM" id="Coils"/>
    </source>
</evidence>
<evidence type="ECO:0000256" key="7">
    <source>
        <dbReference type="ARBA" id="ARBA00023054"/>
    </source>
</evidence>
<dbReference type="InterPro" id="IPR036277">
    <property type="entry name" value="SMC_hinge_sf"/>
</dbReference>
<feature type="compositionally biased region" description="Basic and acidic residues" evidence="13">
    <location>
        <begin position="1"/>
        <end position="10"/>
    </location>
</feature>
<accession>A0A2R5GKU7</accession>
<dbReference type="Gene3D" id="3.30.70.1620">
    <property type="match status" value="1"/>
</dbReference>
<keyword evidence="16" id="KW-1185">Reference proteome</keyword>
<dbReference type="FunCoup" id="A0A2R5GKU7">
    <property type="interactions" value="268"/>
</dbReference>
<dbReference type="Gene3D" id="1.20.1060.20">
    <property type="match status" value="1"/>
</dbReference>
<dbReference type="Proteomes" id="UP000241890">
    <property type="component" value="Unassembled WGS sequence"/>
</dbReference>
<evidence type="ECO:0000313" key="15">
    <source>
        <dbReference type="EMBL" id="GBG28901.1"/>
    </source>
</evidence>
<dbReference type="SMART" id="SM00968">
    <property type="entry name" value="SMC_hinge"/>
    <property type="match status" value="1"/>
</dbReference>
<dbReference type="FunFam" id="3.30.70.1620:FF:000003">
    <property type="entry name" value="Structural maintenance of chromosomes 4"/>
    <property type="match status" value="1"/>
</dbReference>
<evidence type="ECO:0000256" key="1">
    <source>
        <dbReference type="ARBA" id="ARBA00004123"/>
    </source>
</evidence>
<keyword evidence="3" id="KW-0132">Cell division</keyword>
<feature type="region of interest" description="Disordered" evidence="13">
    <location>
        <begin position="494"/>
        <end position="515"/>
    </location>
</feature>
<comment type="caution">
    <text evidence="15">The sequence shown here is derived from an EMBL/GenBank/DDBJ whole genome shotgun (WGS) entry which is preliminary data.</text>
</comment>
<feature type="compositionally biased region" description="Low complexity" evidence="13">
    <location>
        <begin position="1050"/>
        <end position="1059"/>
    </location>
</feature>
<feature type="region of interest" description="Disordered" evidence="13">
    <location>
        <begin position="718"/>
        <end position="757"/>
    </location>
</feature>
<dbReference type="InterPro" id="IPR024704">
    <property type="entry name" value="SMC"/>
</dbReference>
<evidence type="ECO:0000313" key="16">
    <source>
        <dbReference type="Proteomes" id="UP000241890"/>
    </source>
</evidence>
<evidence type="ECO:0000256" key="8">
    <source>
        <dbReference type="ARBA" id="ARBA00023067"/>
    </source>
</evidence>
<dbReference type="PANTHER" id="PTHR18937">
    <property type="entry name" value="STRUCTURAL MAINTENANCE OF CHROMOSOMES SMC FAMILY MEMBER"/>
    <property type="match status" value="1"/>
</dbReference>
<dbReference type="GO" id="GO:0005524">
    <property type="term" value="F:ATP binding"/>
    <property type="evidence" value="ECO:0007669"/>
    <property type="project" value="UniProtKB-KW"/>
</dbReference>
<feature type="coiled-coil region" evidence="12">
    <location>
        <begin position="766"/>
        <end position="800"/>
    </location>
</feature>
<keyword evidence="9 11" id="KW-0539">Nucleus</keyword>
<protein>
    <recommendedName>
        <fullName evidence="11">Structural maintenance of chromosomes protein</fullName>
    </recommendedName>
</protein>
<keyword evidence="8" id="KW-0226">DNA condensation</keyword>
<dbReference type="InterPro" id="IPR003395">
    <property type="entry name" value="RecF/RecN/SMC_N"/>
</dbReference>
<evidence type="ECO:0000256" key="9">
    <source>
        <dbReference type="ARBA" id="ARBA00023242"/>
    </source>
</evidence>
<dbReference type="Pfam" id="PF02463">
    <property type="entry name" value="SMC_N"/>
    <property type="match status" value="1"/>
</dbReference>
<dbReference type="Pfam" id="PF06470">
    <property type="entry name" value="SMC_hinge"/>
    <property type="match status" value="1"/>
</dbReference>
<comment type="similarity">
    <text evidence="2">Belongs to the SMC family. SMC4 subfamily.</text>
</comment>
<evidence type="ECO:0000256" key="5">
    <source>
        <dbReference type="ARBA" id="ARBA00022776"/>
    </source>
</evidence>
<feature type="compositionally biased region" description="Basic and acidic residues" evidence="13">
    <location>
        <begin position="501"/>
        <end position="515"/>
    </location>
</feature>
<dbReference type="PANTHER" id="PTHR18937:SF172">
    <property type="entry name" value="STRUCTURAL MAINTENANCE OF CHROMOSOMES PROTEIN"/>
    <property type="match status" value="1"/>
</dbReference>
<evidence type="ECO:0000256" key="11">
    <source>
        <dbReference type="PIRNR" id="PIRNR005719"/>
    </source>
</evidence>
<feature type="region of interest" description="Disordered" evidence="13">
    <location>
        <begin position="1"/>
        <end position="26"/>
    </location>
</feature>
<feature type="compositionally biased region" description="Acidic residues" evidence="13">
    <location>
        <begin position="1100"/>
        <end position="1121"/>
    </location>
</feature>
<organism evidence="15 16">
    <name type="scientific">Hondaea fermentalgiana</name>
    <dbReference type="NCBI Taxonomy" id="2315210"/>
    <lineage>
        <taxon>Eukaryota</taxon>
        <taxon>Sar</taxon>
        <taxon>Stramenopiles</taxon>
        <taxon>Bigyra</taxon>
        <taxon>Labyrinthulomycetes</taxon>
        <taxon>Thraustochytrida</taxon>
        <taxon>Thraustochytriidae</taxon>
        <taxon>Hondaea</taxon>
    </lineage>
</organism>